<dbReference type="AlphaFoldDB" id="A0A161LJ92"/>
<proteinExistence type="predicted"/>
<dbReference type="RefSeq" id="WP_068899924.1">
    <property type="nucleotide sequence ID" value="NZ_BDCX01000011.1"/>
</dbReference>
<accession>A0A161LJ92</accession>
<reference evidence="2" key="2">
    <citation type="submission" date="2016-04" db="EMBL/GenBank/DDBJ databases">
        <title>Planomonospora sphaerica JCM9374 whole genome shotgun sequence.</title>
        <authorList>
            <person name="Suzuki T."/>
            <person name="Dohra H."/>
            <person name="Kodani S."/>
        </authorList>
    </citation>
    <scope>NUCLEOTIDE SEQUENCE [LARGE SCALE GENOMIC DNA]</scope>
    <source>
        <strain evidence="2">JCM 9374</strain>
    </source>
</reference>
<gene>
    <name evidence="1" type="ORF">PS9374_04619</name>
</gene>
<comment type="caution">
    <text evidence="1">The sequence shown here is derived from an EMBL/GenBank/DDBJ whole genome shotgun (WGS) entry which is preliminary data.</text>
</comment>
<organism evidence="1 2">
    <name type="scientific">Planomonospora sphaerica</name>
    <dbReference type="NCBI Taxonomy" id="161355"/>
    <lineage>
        <taxon>Bacteria</taxon>
        <taxon>Bacillati</taxon>
        <taxon>Actinomycetota</taxon>
        <taxon>Actinomycetes</taxon>
        <taxon>Streptosporangiales</taxon>
        <taxon>Streptosporangiaceae</taxon>
        <taxon>Planomonospora</taxon>
    </lineage>
</organism>
<evidence type="ECO:0000313" key="2">
    <source>
        <dbReference type="Proteomes" id="UP000077701"/>
    </source>
</evidence>
<dbReference type="STRING" id="161355.PS9374_04619"/>
<dbReference type="Proteomes" id="UP000077701">
    <property type="component" value="Unassembled WGS sequence"/>
</dbReference>
<evidence type="ECO:0000313" key="1">
    <source>
        <dbReference type="EMBL" id="GAT68954.1"/>
    </source>
</evidence>
<dbReference type="EMBL" id="BDCX01000011">
    <property type="protein sequence ID" value="GAT68954.1"/>
    <property type="molecule type" value="Genomic_DNA"/>
</dbReference>
<sequence>MFQLVDWYGHVGDATVGRAARGKDAHLTGHSIIYIIKQLTQAADLPNASTYTALGPAHGR</sequence>
<name>A0A161LJ92_9ACTN</name>
<keyword evidence="2" id="KW-1185">Reference proteome</keyword>
<protein>
    <submittedName>
        <fullName evidence="1">Uncharacterized protein</fullName>
    </submittedName>
</protein>
<reference evidence="1 2" key="1">
    <citation type="journal article" date="2016" name="Genome Announc.">
        <title>Draft Genome Sequence of Planomonospora sphaerica JCM9374, a Rare Actinomycete.</title>
        <authorList>
            <person name="Dohra H."/>
            <person name="Suzuki T."/>
            <person name="Inoue Y."/>
            <person name="Kodani S."/>
        </authorList>
    </citation>
    <scope>NUCLEOTIDE SEQUENCE [LARGE SCALE GENOMIC DNA]</scope>
    <source>
        <strain evidence="1 2">JCM 9374</strain>
    </source>
</reference>